<keyword evidence="2" id="KW-1003">Cell membrane</keyword>
<dbReference type="RefSeq" id="WP_279652421.1">
    <property type="nucleotide sequence ID" value="NZ_CP122539.1"/>
</dbReference>
<gene>
    <name evidence="8" type="ORF">P8625_05200</name>
</gene>
<evidence type="ECO:0000256" key="6">
    <source>
        <dbReference type="SAM" id="Phobius"/>
    </source>
</evidence>
<dbReference type="InterPro" id="IPR012160">
    <property type="entry name" value="LtaS-like"/>
</dbReference>
<feature type="transmembrane region" description="Helical" evidence="6">
    <location>
        <begin position="177"/>
        <end position="198"/>
    </location>
</feature>
<evidence type="ECO:0000313" key="8">
    <source>
        <dbReference type="EMBL" id="WGH76557.1"/>
    </source>
</evidence>
<dbReference type="SUPFAM" id="SSF53649">
    <property type="entry name" value="Alkaline phosphatase-like"/>
    <property type="match status" value="1"/>
</dbReference>
<keyword evidence="9" id="KW-1185">Reference proteome</keyword>
<feature type="transmembrane region" description="Helical" evidence="6">
    <location>
        <begin position="131"/>
        <end position="156"/>
    </location>
</feature>
<sequence length="617" mass="70274">MNNLKNRFLFTATYYFLWVLYFLLARLLFLLYYFDKTSELSFSTTLQTFLYGIQLDFSFAAYLAIIPFLIALFSIWIPKKIISYLIKGYTFPILTVINLLMLIDISLYNFWGVRIDATVLNYINTPKAMLASISTLQLVVGIFVWIVISLVAIFYFNKILNKALNKLNKGKLIEVPVFLLLIGGLIIPMRGGFANIPINQSNVYFSKNMFANHAAVNFIWNFTNTISHRTDGKNPYIHYKKDLAKNIINTSKNQLLTAKTDTILNTKRPNVILLIWESLSAKAVGALGGEPNVTVHLNKLAKEGILFTNFYGNGDRTDKGVPAILSGYYPQPTNSIMKIPYKARKLPMLTKEMKTLGYHTGFYYGGDSNFGNMITYLRNGKIDKIVDGTEFDKADWNSKWGAHDHVFLERFMKDLSAPDLKEPFFEVALTLTSHEPYEFPDEYKFGKNSTENLYRSAQAYTDKYIGKFIEEAKKQPWWDTTLLIILSDHGHPLPKHKGYFNAPKRFQIPMVWLGGALNKTGITIDTFSAQTDLAYTLAAMLGGNSAQFEFGKHIFNTSQNQYAHYVFNKGFGTVSKNGTFVYDYVSNKPVLQEGNYQSLDSLGKAISQNAYQDFLDK</sequence>
<feature type="transmembrane region" description="Helical" evidence="6">
    <location>
        <begin position="89"/>
        <end position="111"/>
    </location>
</feature>
<evidence type="ECO:0000256" key="1">
    <source>
        <dbReference type="ARBA" id="ARBA00004651"/>
    </source>
</evidence>
<dbReference type="Pfam" id="PF00884">
    <property type="entry name" value="Sulfatase"/>
    <property type="match status" value="1"/>
</dbReference>
<dbReference type="PANTHER" id="PTHR47371">
    <property type="entry name" value="LIPOTEICHOIC ACID SYNTHASE"/>
    <property type="match status" value="1"/>
</dbReference>
<dbReference type="PANTHER" id="PTHR47371:SF3">
    <property type="entry name" value="PHOSPHOGLYCEROL TRANSFERASE I"/>
    <property type="match status" value="1"/>
</dbReference>
<keyword evidence="3 6" id="KW-0812">Transmembrane</keyword>
<dbReference type="InterPro" id="IPR000917">
    <property type="entry name" value="Sulfatase_N"/>
</dbReference>
<dbReference type="Gene3D" id="3.40.720.10">
    <property type="entry name" value="Alkaline Phosphatase, subunit A"/>
    <property type="match status" value="1"/>
</dbReference>
<proteinExistence type="predicted"/>
<feature type="transmembrane region" description="Helical" evidence="6">
    <location>
        <begin position="59"/>
        <end position="77"/>
    </location>
</feature>
<name>A0ABY8L567_9FLAO</name>
<evidence type="ECO:0000313" key="9">
    <source>
        <dbReference type="Proteomes" id="UP001232001"/>
    </source>
</evidence>
<evidence type="ECO:0000259" key="7">
    <source>
        <dbReference type="Pfam" id="PF00884"/>
    </source>
</evidence>
<reference evidence="8 9" key="1">
    <citation type="submission" date="2023-04" db="EMBL/GenBank/DDBJ databases">
        <title>Tenacibaculum tangerinum sp. nov., isolated from sea tidal flat of South Korea.</title>
        <authorList>
            <person name="Lee S.H."/>
            <person name="Kim J.-J."/>
        </authorList>
    </citation>
    <scope>NUCLEOTIDE SEQUENCE [LARGE SCALE GENOMIC DNA]</scope>
    <source>
        <strain evidence="8 9">GRR-S3-23</strain>
    </source>
</reference>
<keyword evidence="5 6" id="KW-0472">Membrane</keyword>
<feature type="domain" description="Sulfatase N-terminal" evidence="7">
    <location>
        <begin position="269"/>
        <end position="542"/>
    </location>
</feature>
<accession>A0ABY8L567</accession>
<evidence type="ECO:0000256" key="2">
    <source>
        <dbReference type="ARBA" id="ARBA00022475"/>
    </source>
</evidence>
<evidence type="ECO:0000256" key="5">
    <source>
        <dbReference type="ARBA" id="ARBA00023136"/>
    </source>
</evidence>
<dbReference type="EMBL" id="CP122539">
    <property type="protein sequence ID" value="WGH76557.1"/>
    <property type="molecule type" value="Genomic_DNA"/>
</dbReference>
<evidence type="ECO:0000256" key="4">
    <source>
        <dbReference type="ARBA" id="ARBA00022989"/>
    </source>
</evidence>
<dbReference type="Gene3D" id="3.30.1120.80">
    <property type="match status" value="1"/>
</dbReference>
<dbReference type="PIRSF" id="PIRSF005091">
    <property type="entry name" value="Mmb_sulf_HI1246"/>
    <property type="match status" value="1"/>
</dbReference>
<dbReference type="Proteomes" id="UP001232001">
    <property type="component" value="Chromosome"/>
</dbReference>
<evidence type="ECO:0000256" key="3">
    <source>
        <dbReference type="ARBA" id="ARBA00022692"/>
    </source>
</evidence>
<dbReference type="InterPro" id="IPR050448">
    <property type="entry name" value="OpgB/LTA_synthase_biosynth"/>
</dbReference>
<feature type="transmembrane region" description="Helical" evidence="6">
    <location>
        <begin position="12"/>
        <end position="34"/>
    </location>
</feature>
<dbReference type="CDD" id="cd16015">
    <property type="entry name" value="LTA_synthase"/>
    <property type="match status" value="1"/>
</dbReference>
<organism evidence="8 9">
    <name type="scientific">Tenacibaculum tangerinum</name>
    <dbReference type="NCBI Taxonomy" id="3038772"/>
    <lineage>
        <taxon>Bacteria</taxon>
        <taxon>Pseudomonadati</taxon>
        <taxon>Bacteroidota</taxon>
        <taxon>Flavobacteriia</taxon>
        <taxon>Flavobacteriales</taxon>
        <taxon>Flavobacteriaceae</taxon>
        <taxon>Tenacibaculum</taxon>
    </lineage>
</organism>
<comment type="subcellular location">
    <subcellularLocation>
        <location evidence="1">Cell membrane</location>
        <topology evidence="1">Multi-pass membrane protein</topology>
    </subcellularLocation>
</comment>
<keyword evidence="4 6" id="KW-1133">Transmembrane helix</keyword>
<dbReference type="InterPro" id="IPR017850">
    <property type="entry name" value="Alkaline_phosphatase_core_sf"/>
</dbReference>
<protein>
    <submittedName>
        <fullName evidence="8">Sulfatase-like hydrolase/transferase</fullName>
    </submittedName>
</protein>